<evidence type="ECO:0000313" key="3">
    <source>
        <dbReference type="EMBL" id="GAW79868.1"/>
    </source>
</evidence>
<protein>
    <submittedName>
        <fullName evidence="3">Phist protein</fullName>
    </submittedName>
</protein>
<dbReference type="InterPro" id="IPR006526">
    <property type="entry name" value="Export_prot_PHISTa/b/c"/>
</dbReference>
<accession>A0A1Y1JDV7</accession>
<feature type="domain" description="Plasmodium RESA N-terminal" evidence="2">
    <location>
        <begin position="195"/>
        <end position="319"/>
    </location>
</feature>
<name>A0A1Y1JDV7_PLAGO</name>
<dbReference type="GeneID" id="39746580"/>
<gene>
    <name evidence="3" type="ORF">PGO_060120</name>
</gene>
<dbReference type="Pfam" id="PF09687">
    <property type="entry name" value="PRESAN"/>
    <property type="match status" value="1"/>
</dbReference>
<sequence length="354" mass="42809">MAKRKKEHICNSSVYRILNTVLVIFVFLVVEVYVYFRLWLISWKTCKNERERRIKSFGYPNVKTRQLANKKSFECPRVDICDPDEESVNVFCSSNMVLNNDNENAVENTYDISEIQCEYNNCFMRNRKRKVRRAIDKKRNGNSVSDIPSIEWKSDGTTTTSSYHKNLDKVNDEIEPRKNRFVKKGFFEHINPDYELSETEFIEKISNLSDYVDPEEMSSIFYYVHKNERKKYFRMQENLVTHCENLCHNYNINDDLKNSQMKRVYDETTNFFLFKENFFLKSFSEFVRIGNYNKKKFIDSLISYRKIWKEYRRLLNNFWSAKLAQELKDYWEKNKNEVFQTCIQYTDVEENMLL</sequence>
<evidence type="ECO:0000313" key="4">
    <source>
        <dbReference type="Proteomes" id="UP000195521"/>
    </source>
</evidence>
<keyword evidence="1" id="KW-0812">Transmembrane</keyword>
<dbReference type="OrthoDB" id="382597at2759"/>
<dbReference type="NCBIfam" id="TIGR01639">
    <property type="entry name" value="P_fal_TIGR01639"/>
    <property type="match status" value="1"/>
</dbReference>
<comment type="caution">
    <text evidence="3">The sequence shown here is derived from an EMBL/GenBank/DDBJ whole genome shotgun (WGS) entry which is preliminary data.</text>
</comment>
<dbReference type="AlphaFoldDB" id="A0A1Y1JDV7"/>
<feature type="transmembrane region" description="Helical" evidence="1">
    <location>
        <begin position="21"/>
        <end position="40"/>
    </location>
</feature>
<dbReference type="Gene3D" id="6.10.280.180">
    <property type="entry name" value="Plasmodium RESA, N-terminal helical domain"/>
    <property type="match status" value="1"/>
</dbReference>
<dbReference type="PANTHER" id="PTHR36193:SF23">
    <property type="entry name" value="PHISTB DOMAIN-CONTAINING RESA-LIKE PROTEIN 1"/>
    <property type="match status" value="1"/>
</dbReference>
<dbReference type="PANTHER" id="PTHR36193">
    <property type="entry name" value="PHISTB DOMAIN-CONTAINING RESA-LIKE PROTEIN 1"/>
    <property type="match status" value="1"/>
</dbReference>
<organism evidence="3 4">
    <name type="scientific">Plasmodium gonderi</name>
    <dbReference type="NCBI Taxonomy" id="77519"/>
    <lineage>
        <taxon>Eukaryota</taxon>
        <taxon>Sar</taxon>
        <taxon>Alveolata</taxon>
        <taxon>Apicomplexa</taxon>
        <taxon>Aconoidasida</taxon>
        <taxon>Haemosporida</taxon>
        <taxon>Plasmodiidae</taxon>
        <taxon>Plasmodium</taxon>
        <taxon>Plasmodium (Plasmodium)</taxon>
    </lineage>
</organism>
<dbReference type="InterPro" id="IPR019111">
    <property type="entry name" value="PRESA_N"/>
</dbReference>
<evidence type="ECO:0000259" key="2">
    <source>
        <dbReference type="Pfam" id="PF09687"/>
    </source>
</evidence>
<keyword evidence="4" id="KW-1185">Reference proteome</keyword>
<dbReference type="InterPro" id="IPR044885">
    <property type="entry name" value="PRESA_N_sf"/>
</dbReference>
<keyword evidence="1" id="KW-1133">Transmembrane helix</keyword>
<dbReference type="Proteomes" id="UP000195521">
    <property type="component" value="Unassembled WGS sequence"/>
</dbReference>
<reference evidence="4" key="1">
    <citation type="submission" date="2017-04" db="EMBL/GenBank/DDBJ databases">
        <title>Plasmodium gonderi genome.</title>
        <authorList>
            <person name="Arisue N."/>
            <person name="Honma H."/>
            <person name="Kawai S."/>
            <person name="Tougan T."/>
            <person name="Tanabe K."/>
            <person name="Horii T."/>
        </authorList>
    </citation>
    <scope>NUCLEOTIDE SEQUENCE [LARGE SCALE GENOMIC DNA]</scope>
    <source>
        <strain evidence="4">ATCC 30045</strain>
    </source>
</reference>
<keyword evidence="1" id="KW-0472">Membrane</keyword>
<dbReference type="EMBL" id="BDQF01000007">
    <property type="protein sequence ID" value="GAW79868.1"/>
    <property type="molecule type" value="Genomic_DNA"/>
</dbReference>
<evidence type="ECO:0000256" key="1">
    <source>
        <dbReference type="SAM" id="Phobius"/>
    </source>
</evidence>
<proteinExistence type="predicted"/>
<dbReference type="RefSeq" id="XP_028542457.1">
    <property type="nucleotide sequence ID" value="XM_028686656.1"/>
</dbReference>